<dbReference type="Gene3D" id="3.80.10.10">
    <property type="entry name" value="Ribonuclease Inhibitor"/>
    <property type="match status" value="1"/>
</dbReference>
<dbReference type="Proteomes" id="UP000515123">
    <property type="component" value="Linkage group 11"/>
</dbReference>
<dbReference type="SMART" id="SM00369">
    <property type="entry name" value="LRR_TYP"/>
    <property type="match status" value="2"/>
</dbReference>
<dbReference type="RefSeq" id="XP_020098892.1">
    <property type="nucleotide sequence ID" value="XM_020243303.1"/>
</dbReference>
<protein>
    <recommendedName>
        <fullName evidence="2">non-specific serine/threonine protein kinase</fullName>
        <ecNumber evidence="2">2.7.11.1</ecNumber>
    </recommendedName>
</protein>
<evidence type="ECO:0000256" key="11">
    <source>
        <dbReference type="ARBA" id="ARBA00022777"/>
    </source>
</evidence>
<name>A0A6P5FT99_ANACO</name>
<dbReference type="GO" id="GO:0005886">
    <property type="term" value="C:plasma membrane"/>
    <property type="evidence" value="ECO:0007669"/>
    <property type="project" value="UniProtKB-SubCell"/>
</dbReference>
<dbReference type="PROSITE" id="PS00108">
    <property type="entry name" value="PROTEIN_KINASE_ST"/>
    <property type="match status" value="1"/>
</dbReference>
<comment type="catalytic activity">
    <reaction evidence="17">
        <text>L-seryl-[protein] + ATP = O-phospho-L-seryl-[protein] + ADP + H(+)</text>
        <dbReference type="Rhea" id="RHEA:17989"/>
        <dbReference type="Rhea" id="RHEA-COMP:9863"/>
        <dbReference type="Rhea" id="RHEA-COMP:11604"/>
        <dbReference type="ChEBI" id="CHEBI:15378"/>
        <dbReference type="ChEBI" id="CHEBI:29999"/>
        <dbReference type="ChEBI" id="CHEBI:30616"/>
        <dbReference type="ChEBI" id="CHEBI:83421"/>
        <dbReference type="ChEBI" id="CHEBI:456216"/>
        <dbReference type="EC" id="2.7.11.1"/>
    </reaction>
</comment>
<dbReference type="InterPro" id="IPR008271">
    <property type="entry name" value="Ser/Thr_kinase_AS"/>
</dbReference>
<keyword evidence="5" id="KW-0433">Leucine-rich repeat</keyword>
<keyword evidence="3" id="KW-0723">Serine/threonine-protein kinase</keyword>
<evidence type="ECO:0000256" key="13">
    <source>
        <dbReference type="ARBA" id="ARBA00022989"/>
    </source>
</evidence>
<keyword evidence="6" id="KW-0808">Transferase</keyword>
<dbReference type="GO" id="GO:0005524">
    <property type="term" value="F:ATP binding"/>
    <property type="evidence" value="ECO:0007669"/>
    <property type="project" value="UniProtKB-UniRule"/>
</dbReference>
<dbReference type="PROSITE" id="PS51450">
    <property type="entry name" value="LRR"/>
    <property type="match status" value="1"/>
</dbReference>
<evidence type="ECO:0000256" key="15">
    <source>
        <dbReference type="ARBA" id="ARBA00023170"/>
    </source>
</evidence>
<dbReference type="EC" id="2.7.11.1" evidence="2"/>
<dbReference type="FunFam" id="1.10.510.10:FF:000146">
    <property type="entry name" value="LRR receptor-like serine/threonine-protein kinase IOS1"/>
    <property type="match status" value="1"/>
</dbReference>
<dbReference type="PROSITE" id="PS00107">
    <property type="entry name" value="PROTEIN_KINASE_ATP"/>
    <property type="match status" value="1"/>
</dbReference>
<evidence type="ECO:0000256" key="16">
    <source>
        <dbReference type="ARBA" id="ARBA00047899"/>
    </source>
</evidence>
<feature type="domain" description="Protein kinase" evidence="22">
    <location>
        <begin position="602"/>
        <end position="891"/>
    </location>
</feature>
<reference evidence="23" key="1">
    <citation type="journal article" date="2015" name="Nat. Genet.">
        <title>The pineapple genome and the evolution of CAM photosynthesis.</title>
        <authorList>
            <person name="Ming R."/>
            <person name="VanBuren R."/>
            <person name="Wai C.M."/>
            <person name="Tang H."/>
            <person name="Schatz M.C."/>
            <person name="Bowers J.E."/>
            <person name="Lyons E."/>
            <person name="Wang M.L."/>
            <person name="Chen J."/>
            <person name="Biggers E."/>
            <person name="Zhang J."/>
            <person name="Huang L."/>
            <person name="Zhang L."/>
            <person name="Miao W."/>
            <person name="Zhang J."/>
            <person name="Ye Z."/>
            <person name="Miao C."/>
            <person name="Lin Z."/>
            <person name="Wang H."/>
            <person name="Zhou H."/>
            <person name="Yim W.C."/>
            <person name="Priest H.D."/>
            <person name="Zheng C."/>
            <person name="Woodhouse M."/>
            <person name="Edger P.P."/>
            <person name="Guyot R."/>
            <person name="Guo H.B."/>
            <person name="Guo H."/>
            <person name="Zheng G."/>
            <person name="Singh R."/>
            <person name="Sharma A."/>
            <person name="Min X."/>
            <person name="Zheng Y."/>
            <person name="Lee H."/>
            <person name="Gurtowski J."/>
            <person name="Sedlazeck F.J."/>
            <person name="Harkess A."/>
            <person name="McKain M.R."/>
            <person name="Liao Z."/>
            <person name="Fang J."/>
            <person name="Liu J."/>
            <person name="Zhang X."/>
            <person name="Zhang Q."/>
            <person name="Hu W."/>
            <person name="Qin Y."/>
            <person name="Wang K."/>
            <person name="Chen L.Y."/>
            <person name="Shirley N."/>
            <person name="Lin Y.R."/>
            <person name="Liu L.Y."/>
            <person name="Hernandez A.G."/>
            <person name="Wright C.L."/>
            <person name="Bulone V."/>
            <person name="Tuskan G.A."/>
            <person name="Heath K."/>
            <person name="Zee F."/>
            <person name="Moore P.H."/>
            <person name="Sunkar R."/>
            <person name="Leebens-Mack J.H."/>
            <person name="Mockler T."/>
            <person name="Bennetzen J.L."/>
            <person name="Freeling M."/>
            <person name="Sankoff D."/>
            <person name="Paterson A.H."/>
            <person name="Zhu X."/>
            <person name="Yang X."/>
            <person name="Smith J.A."/>
            <person name="Cushman J.C."/>
            <person name="Paull R.E."/>
            <person name="Yu Q."/>
        </authorList>
    </citation>
    <scope>NUCLEOTIDE SEQUENCE [LARGE SCALE GENOMIC DNA]</scope>
    <source>
        <strain evidence="23">cv. F153</strain>
    </source>
</reference>
<evidence type="ECO:0000256" key="9">
    <source>
        <dbReference type="ARBA" id="ARBA00022737"/>
    </source>
</evidence>
<dbReference type="InterPro" id="IPR032675">
    <property type="entry name" value="LRR_dom_sf"/>
</dbReference>
<accession>A0A6P5FT99</accession>
<dbReference type="PANTHER" id="PTHR45631:SF202">
    <property type="entry name" value="SENESCENCE-INDUCED RECEPTOR-LIKE SERINE_THREONINE-PROTEIN KINASE"/>
    <property type="match status" value="1"/>
</dbReference>
<dbReference type="Gene3D" id="3.30.200.20">
    <property type="entry name" value="Phosphorylase Kinase, domain 1"/>
    <property type="match status" value="1"/>
</dbReference>
<dbReference type="PROSITE" id="PS50011">
    <property type="entry name" value="PROTEIN_KINASE_DOM"/>
    <property type="match status" value="1"/>
</dbReference>
<evidence type="ECO:0000256" key="2">
    <source>
        <dbReference type="ARBA" id="ARBA00012513"/>
    </source>
</evidence>
<feature type="transmembrane region" description="Helical" evidence="20">
    <location>
        <begin position="530"/>
        <end position="551"/>
    </location>
</feature>
<keyword evidence="8 21" id="KW-0732">Signal</keyword>
<evidence type="ECO:0000313" key="24">
    <source>
        <dbReference type="RefSeq" id="XP_020098892.1"/>
    </source>
</evidence>
<keyword evidence="7 20" id="KW-0812">Transmembrane</keyword>
<evidence type="ECO:0000256" key="5">
    <source>
        <dbReference type="ARBA" id="ARBA00022614"/>
    </source>
</evidence>
<keyword evidence="11" id="KW-0418">Kinase</keyword>
<dbReference type="PRINTS" id="PR00019">
    <property type="entry name" value="LEURICHRPT"/>
</dbReference>
<evidence type="ECO:0000256" key="21">
    <source>
        <dbReference type="SAM" id="SignalP"/>
    </source>
</evidence>
<dbReference type="InterPro" id="IPR011009">
    <property type="entry name" value="Kinase-like_dom_sf"/>
</dbReference>
<dbReference type="InterPro" id="IPR024788">
    <property type="entry name" value="Malectin-like_Carb-bd_dom"/>
</dbReference>
<evidence type="ECO:0000256" key="20">
    <source>
        <dbReference type="SAM" id="Phobius"/>
    </source>
</evidence>
<dbReference type="FunFam" id="3.80.10.10:FF:000129">
    <property type="entry name" value="Leucine-rich repeat receptor-like kinase"/>
    <property type="match status" value="1"/>
</dbReference>
<evidence type="ECO:0000256" key="12">
    <source>
        <dbReference type="ARBA" id="ARBA00022840"/>
    </source>
</evidence>
<sequence>MAVFLWCFVFLSFSSFTVRVRGQFDSLGFISIDCGVPENSSYADSTTTIPYTSDFGFTDTGVNHNISAEYLTPGLSRRYWNLRSYPTGTRNCYTLRSLVVGLKYLIRAGFMYGNYDGLNKLPIFDLYLGVNFWKTVNISDPGSGTLIEVITVAPDEFMQVCLVNTGGGIPFISVLDLRPLKNILYPAVNATQSLVLFRRLNVGPTNDVAFRYPDDAHDRIWIPWSNAPFWTELSTNSTVQNIADDHFEAPSAVLQTAAVPVNSSALELYWDSADAGATSPNAAAAAPPQFFAVLHFSELQLLPANAARQFNIFLNGKLWYGLPFTPEYLYSDAVYGTNPTAGYRRYNVSINATANSTLPPLLNALEVFYAMRVADLATDAADVAAITAVKQMYQVKRNWMGDPCAPKSFAWDGLNCSYAISSPPRITTLNLESSGLNGEIATSLASLKALQYLDLSHNNLTGSIPDALSELPSLVFLDLTYNQLNGSIPAGLLKKSQDGSLTLRVGNNLNLCNNGDSCVLTKSKKSTPTAVIVIVPIVVVVLLVAVILVMCRIRKQRGLATGTSVKPQNEENYSRRENNNDDHSLQFENRQFMYKELEIITNYFEREIGRGGFGKVYDGFLENGTQVAVKMRSQSSHQGVKEFLCEAQHLTRVHHKNLVSLIGYCKDGDYLGLVYEYMAEGTLQEHLRGRTSGARPLTWGQRLRIALESAQGLEYLHKGCKPPLIHRDVKTNNILLTANLEAKIADFGLSRAFNNDTSTSESTPTAVVGTPGYIDPEYHNTFHPSEKTDVYSFGVVLLEVITGQSPILPGSDGVHIVQWVRQRLARGNIEGVVDSRMRGEYDINSVWKVADVALKCTAQSSSQRPLMPEVVMQLKESLELEEASGRSHNFYSGSINPYSRSENIYTEVSDVSQNSAFEVENVVEVSASGPAAR</sequence>
<dbReference type="Gene3D" id="1.10.510.10">
    <property type="entry name" value="Transferase(Phosphotransferase) domain 1"/>
    <property type="match status" value="1"/>
</dbReference>
<dbReference type="AlphaFoldDB" id="A0A6P5FT99"/>
<dbReference type="InterPro" id="IPR003591">
    <property type="entry name" value="Leu-rich_rpt_typical-subtyp"/>
</dbReference>
<dbReference type="GO" id="GO:0004674">
    <property type="term" value="F:protein serine/threonine kinase activity"/>
    <property type="evidence" value="ECO:0007669"/>
    <property type="project" value="UniProtKB-KW"/>
</dbReference>
<feature type="binding site" evidence="18">
    <location>
        <position position="630"/>
    </location>
    <ligand>
        <name>ATP</name>
        <dbReference type="ChEBI" id="CHEBI:30616"/>
    </ligand>
</feature>
<evidence type="ECO:0000313" key="23">
    <source>
        <dbReference type="Proteomes" id="UP000515123"/>
    </source>
</evidence>
<dbReference type="PANTHER" id="PTHR45631">
    <property type="entry name" value="OS07G0107800 PROTEIN-RELATED"/>
    <property type="match status" value="1"/>
</dbReference>
<keyword evidence="12 18" id="KW-0067">ATP-binding</keyword>
<dbReference type="SMART" id="SM00220">
    <property type="entry name" value="S_TKc"/>
    <property type="match status" value="1"/>
</dbReference>
<evidence type="ECO:0000256" key="4">
    <source>
        <dbReference type="ARBA" id="ARBA00022553"/>
    </source>
</evidence>
<dbReference type="SUPFAM" id="SSF52058">
    <property type="entry name" value="L domain-like"/>
    <property type="match status" value="1"/>
</dbReference>
<dbReference type="SUPFAM" id="SSF56112">
    <property type="entry name" value="Protein kinase-like (PK-like)"/>
    <property type="match status" value="1"/>
</dbReference>
<dbReference type="Pfam" id="PF07714">
    <property type="entry name" value="PK_Tyr_Ser-Thr"/>
    <property type="match status" value="1"/>
</dbReference>
<comment type="catalytic activity">
    <reaction evidence="16">
        <text>L-threonyl-[protein] + ATP = O-phospho-L-threonyl-[protein] + ADP + H(+)</text>
        <dbReference type="Rhea" id="RHEA:46608"/>
        <dbReference type="Rhea" id="RHEA-COMP:11060"/>
        <dbReference type="Rhea" id="RHEA-COMP:11605"/>
        <dbReference type="ChEBI" id="CHEBI:15378"/>
        <dbReference type="ChEBI" id="CHEBI:30013"/>
        <dbReference type="ChEBI" id="CHEBI:30616"/>
        <dbReference type="ChEBI" id="CHEBI:61977"/>
        <dbReference type="ChEBI" id="CHEBI:456216"/>
        <dbReference type="EC" id="2.7.11.1"/>
    </reaction>
</comment>
<dbReference type="InterPro" id="IPR001245">
    <property type="entry name" value="Ser-Thr/Tyr_kinase_cat_dom"/>
</dbReference>
<keyword evidence="14 20" id="KW-0472">Membrane</keyword>
<dbReference type="FunFam" id="3.30.200.20:FF:000178">
    <property type="entry name" value="serine/threonine-protein kinase PBS1-like"/>
    <property type="match status" value="1"/>
</dbReference>
<dbReference type="Pfam" id="PF13855">
    <property type="entry name" value="LRR_8"/>
    <property type="match status" value="1"/>
</dbReference>
<evidence type="ECO:0000256" key="14">
    <source>
        <dbReference type="ARBA" id="ARBA00023136"/>
    </source>
</evidence>
<feature type="compositionally biased region" description="Basic and acidic residues" evidence="19">
    <location>
        <begin position="568"/>
        <end position="581"/>
    </location>
</feature>
<dbReference type="CDD" id="cd14066">
    <property type="entry name" value="STKc_IRAK"/>
    <property type="match status" value="1"/>
</dbReference>
<evidence type="ECO:0000259" key="22">
    <source>
        <dbReference type="PROSITE" id="PS50011"/>
    </source>
</evidence>
<feature type="chain" id="PRO_5028355288" description="non-specific serine/threonine protein kinase" evidence="21">
    <location>
        <begin position="23"/>
        <end position="933"/>
    </location>
</feature>
<keyword evidence="9" id="KW-0677">Repeat</keyword>
<comment type="subcellular location">
    <subcellularLocation>
        <location evidence="1">Cell membrane</location>
        <topology evidence="1">Single-pass membrane protein</topology>
    </subcellularLocation>
</comment>
<evidence type="ECO:0000256" key="18">
    <source>
        <dbReference type="PROSITE-ProRule" id="PRU10141"/>
    </source>
</evidence>
<dbReference type="InterPro" id="IPR000719">
    <property type="entry name" value="Prot_kinase_dom"/>
</dbReference>
<proteinExistence type="predicted"/>
<evidence type="ECO:0000256" key="1">
    <source>
        <dbReference type="ARBA" id="ARBA00004162"/>
    </source>
</evidence>
<evidence type="ECO:0000256" key="17">
    <source>
        <dbReference type="ARBA" id="ARBA00048679"/>
    </source>
</evidence>
<gene>
    <name evidence="24" type="primary">LOC109717487</name>
</gene>
<keyword evidence="4" id="KW-0597">Phosphoprotein</keyword>
<feature type="signal peptide" evidence="21">
    <location>
        <begin position="1"/>
        <end position="22"/>
    </location>
</feature>
<evidence type="ECO:0000256" key="6">
    <source>
        <dbReference type="ARBA" id="ARBA00022679"/>
    </source>
</evidence>
<evidence type="ECO:0000256" key="7">
    <source>
        <dbReference type="ARBA" id="ARBA00022692"/>
    </source>
</evidence>
<evidence type="ECO:0000256" key="10">
    <source>
        <dbReference type="ARBA" id="ARBA00022741"/>
    </source>
</evidence>
<keyword evidence="23" id="KW-1185">Reference proteome</keyword>
<dbReference type="InterPro" id="IPR001611">
    <property type="entry name" value="Leu-rich_rpt"/>
</dbReference>
<dbReference type="Pfam" id="PF12819">
    <property type="entry name" value="Malectin_like"/>
    <property type="match status" value="1"/>
</dbReference>
<organism evidence="23 24">
    <name type="scientific">Ananas comosus</name>
    <name type="common">Pineapple</name>
    <name type="synonym">Ananas ananas</name>
    <dbReference type="NCBI Taxonomy" id="4615"/>
    <lineage>
        <taxon>Eukaryota</taxon>
        <taxon>Viridiplantae</taxon>
        <taxon>Streptophyta</taxon>
        <taxon>Embryophyta</taxon>
        <taxon>Tracheophyta</taxon>
        <taxon>Spermatophyta</taxon>
        <taxon>Magnoliopsida</taxon>
        <taxon>Liliopsida</taxon>
        <taxon>Poales</taxon>
        <taxon>Bromeliaceae</taxon>
        <taxon>Bromelioideae</taxon>
        <taxon>Ananas</taxon>
    </lineage>
</organism>
<evidence type="ECO:0000256" key="8">
    <source>
        <dbReference type="ARBA" id="ARBA00022729"/>
    </source>
</evidence>
<feature type="region of interest" description="Disordered" evidence="19">
    <location>
        <begin position="561"/>
        <end position="581"/>
    </location>
</feature>
<dbReference type="GeneID" id="109717487"/>
<reference evidence="24" key="2">
    <citation type="submission" date="2025-08" db="UniProtKB">
        <authorList>
            <consortium name="RefSeq"/>
        </authorList>
    </citation>
    <scope>IDENTIFICATION</scope>
    <source>
        <tissue evidence="24">Leaf</tissue>
    </source>
</reference>
<dbReference type="OrthoDB" id="2017114at2759"/>
<keyword evidence="10 18" id="KW-0547">Nucleotide-binding</keyword>
<keyword evidence="13 20" id="KW-1133">Transmembrane helix</keyword>
<evidence type="ECO:0000256" key="19">
    <source>
        <dbReference type="SAM" id="MobiDB-lite"/>
    </source>
</evidence>
<evidence type="ECO:0000256" key="3">
    <source>
        <dbReference type="ARBA" id="ARBA00022527"/>
    </source>
</evidence>
<dbReference type="InterPro" id="IPR017441">
    <property type="entry name" value="Protein_kinase_ATP_BS"/>
</dbReference>
<keyword evidence="15" id="KW-0675">Receptor</keyword>